<dbReference type="GO" id="GO:0016740">
    <property type="term" value="F:transferase activity"/>
    <property type="evidence" value="ECO:0007669"/>
    <property type="project" value="UniProtKB-KW"/>
</dbReference>
<keyword evidence="1" id="KW-0808">Transferase</keyword>
<evidence type="ECO:0000313" key="1">
    <source>
        <dbReference type="EMBL" id="KAA3487733.1"/>
    </source>
</evidence>
<sequence length="147" mass="17069">MSSSQALDWRKLFDLSSEQNLEFSPPEVHGGSVIVKPPPEVFDEGIRRWKHLLVAQFLRRPPKFGSLQKLVDMLWSKQGAVEVKMRFLLKRDLAKLQVRLVLPFTWIIQRLTYAKVCVEISIDFEFLRFINVELRDGSFISIGVEVP</sequence>
<organism evidence="1 2">
    <name type="scientific">Gossypium australe</name>
    <dbReference type="NCBI Taxonomy" id="47621"/>
    <lineage>
        <taxon>Eukaryota</taxon>
        <taxon>Viridiplantae</taxon>
        <taxon>Streptophyta</taxon>
        <taxon>Embryophyta</taxon>
        <taxon>Tracheophyta</taxon>
        <taxon>Spermatophyta</taxon>
        <taxon>Magnoliopsida</taxon>
        <taxon>eudicotyledons</taxon>
        <taxon>Gunneridae</taxon>
        <taxon>Pentapetalae</taxon>
        <taxon>rosids</taxon>
        <taxon>malvids</taxon>
        <taxon>Malvales</taxon>
        <taxon>Malvaceae</taxon>
        <taxon>Malvoideae</taxon>
        <taxon>Gossypium</taxon>
    </lineage>
</organism>
<name>A0A5B6X1V3_9ROSI</name>
<dbReference type="Proteomes" id="UP000325315">
    <property type="component" value="Unassembled WGS sequence"/>
</dbReference>
<accession>A0A5B6X1V3</accession>
<evidence type="ECO:0000313" key="2">
    <source>
        <dbReference type="Proteomes" id="UP000325315"/>
    </source>
</evidence>
<dbReference type="AlphaFoldDB" id="A0A5B6X1V3"/>
<dbReference type="EMBL" id="SMMG02000001">
    <property type="protein sequence ID" value="KAA3487733.1"/>
    <property type="molecule type" value="Genomic_DNA"/>
</dbReference>
<proteinExistence type="predicted"/>
<gene>
    <name evidence="1" type="ORF">EPI10_031544</name>
</gene>
<protein>
    <submittedName>
        <fullName evidence="1">Glucosyltransferase-I</fullName>
    </submittedName>
</protein>
<comment type="caution">
    <text evidence="1">The sequence shown here is derived from an EMBL/GenBank/DDBJ whole genome shotgun (WGS) entry which is preliminary data.</text>
</comment>
<dbReference type="OrthoDB" id="1002078at2759"/>
<keyword evidence="2" id="KW-1185">Reference proteome</keyword>
<reference evidence="2" key="1">
    <citation type="journal article" date="2019" name="Plant Biotechnol. J.">
        <title>Genome sequencing of the Australian wild diploid species Gossypium australe highlights disease resistance and delayed gland morphogenesis.</title>
        <authorList>
            <person name="Cai Y."/>
            <person name="Cai X."/>
            <person name="Wang Q."/>
            <person name="Wang P."/>
            <person name="Zhang Y."/>
            <person name="Cai C."/>
            <person name="Xu Y."/>
            <person name="Wang K."/>
            <person name="Zhou Z."/>
            <person name="Wang C."/>
            <person name="Geng S."/>
            <person name="Li B."/>
            <person name="Dong Q."/>
            <person name="Hou Y."/>
            <person name="Wang H."/>
            <person name="Ai P."/>
            <person name="Liu Z."/>
            <person name="Yi F."/>
            <person name="Sun M."/>
            <person name="An G."/>
            <person name="Cheng J."/>
            <person name="Zhang Y."/>
            <person name="Shi Q."/>
            <person name="Xie Y."/>
            <person name="Shi X."/>
            <person name="Chang Y."/>
            <person name="Huang F."/>
            <person name="Chen Y."/>
            <person name="Hong S."/>
            <person name="Mi L."/>
            <person name="Sun Q."/>
            <person name="Zhang L."/>
            <person name="Zhou B."/>
            <person name="Peng R."/>
            <person name="Zhang X."/>
            <person name="Liu F."/>
        </authorList>
    </citation>
    <scope>NUCLEOTIDE SEQUENCE [LARGE SCALE GENOMIC DNA]</scope>
    <source>
        <strain evidence="2">cv. PA1801</strain>
    </source>
</reference>